<dbReference type="InterPro" id="IPR014284">
    <property type="entry name" value="RNA_pol_sigma-70_dom"/>
</dbReference>
<protein>
    <submittedName>
        <fullName evidence="8">Sigma-70 family RNA polymerase sigma factor</fullName>
    </submittedName>
</protein>
<dbReference type="NCBIfam" id="TIGR02937">
    <property type="entry name" value="sigma70-ECF"/>
    <property type="match status" value="1"/>
</dbReference>
<evidence type="ECO:0000313" key="9">
    <source>
        <dbReference type="Proteomes" id="UP000715441"/>
    </source>
</evidence>
<keyword evidence="4" id="KW-0238">DNA-binding</keyword>
<evidence type="ECO:0000256" key="1">
    <source>
        <dbReference type="ARBA" id="ARBA00010641"/>
    </source>
</evidence>
<proteinExistence type="inferred from homology"/>
<dbReference type="RefSeq" id="WP_168522999.1">
    <property type="nucleotide sequence ID" value="NZ_JAAXLS010000067.1"/>
</dbReference>
<evidence type="ECO:0000256" key="3">
    <source>
        <dbReference type="ARBA" id="ARBA00023082"/>
    </source>
</evidence>
<keyword evidence="9" id="KW-1185">Reference proteome</keyword>
<dbReference type="InterPro" id="IPR013324">
    <property type="entry name" value="RNA_pol_sigma_r3/r4-like"/>
</dbReference>
<gene>
    <name evidence="8" type="ORF">HFP15_38825</name>
</gene>
<evidence type="ECO:0000256" key="4">
    <source>
        <dbReference type="ARBA" id="ARBA00023125"/>
    </source>
</evidence>
<dbReference type="Gene3D" id="1.10.1740.10">
    <property type="match status" value="1"/>
</dbReference>
<accession>A0ABX1JGE4</accession>
<dbReference type="InterPro" id="IPR007627">
    <property type="entry name" value="RNA_pol_sigma70_r2"/>
</dbReference>
<sequence length="327" mass="35492">MTAACIERAQAYDRSYGSWARSSGQHALSPWAPSDAASAQPLAFRSAIAPDDAWLIRAVRDGNIAAYGELYVRHVAAAYNLARQLARSAIEADDLVSEAFSKVLSSLQGGRGPDSAFRAYLLTALRHTAYDKTRRDRKVELTEDVTTAVNPVLVSVQFDDTASAGLEKELAANAFARLPERWQTVLWLTEIESRSPAEVGPKLGLTANGVSALAYRAREGLRQAYLQEHLAGATGSRCQPTVDRLGAWTRRGLPTREAQQVRDHLAECGSCRTLSLELAEINTSFRVRAAGKRSCAQVGKSRRQQERGRLPSAALAERGTAAVKLAS</sequence>
<keyword evidence="2" id="KW-0805">Transcription regulation</keyword>
<dbReference type="PANTHER" id="PTHR43133">
    <property type="entry name" value="RNA POLYMERASE ECF-TYPE SIGMA FACTO"/>
    <property type="match status" value="1"/>
</dbReference>
<organism evidence="8 9">
    <name type="scientific">Amycolatopsis acididurans</name>
    <dbReference type="NCBI Taxonomy" id="2724524"/>
    <lineage>
        <taxon>Bacteria</taxon>
        <taxon>Bacillati</taxon>
        <taxon>Actinomycetota</taxon>
        <taxon>Actinomycetes</taxon>
        <taxon>Pseudonocardiales</taxon>
        <taxon>Pseudonocardiaceae</taxon>
        <taxon>Amycolatopsis</taxon>
    </lineage>
</organism>
<dbReference type="Proteomes" id="UP000715441">
    <property type="component" value="Unassembled WGS sequence"/>
</dbReference>
<evidence type="ECO:0000256" key="2">
    <source>
        <dbReference type="ARBA" id="ARBA00023015"/>
    </source>
</evidence>
<evidence type="ECO:0000259" key="6">
    <source>
        <dbReference type="Pfam" id="PF04542"/>
    </source>
</evidence>
<dbReference type="InterPro" id="IPR036388">
    <property type="entry name" value="WH-like_DNA-bd_sf"/>
</dbReference>
<comment type="similarity">
    <text evidence="1">Belongs to the sigma-70 factor family. ECF subfamily.</text>
</comment>
<feature type="domain" description="RNA polymerase sigma-70 region 2" evidence="6">
    <location>
        <begin position="70"/>
        <end position="138"/>
    </location>
</feature>
<comment type="caution">
    <text evidence="8">The sequence shown here is derived from an EMBL/GenBank/DDBJ whole genome shotgun (WGS) entry which is preliminary data.</text>
</comment>
<dbReference type="InterPro" id="IPR027383">
    <property type="entry name" value="Znf_put"/>
</dbReference>
<keyword evidence="3" id="KW-0731">Sigma factor</keyword>
<evidence type="ECO:0000256" key="5">
    <source>
        <dbReference type="ARBA" id="ARBA00023163"/>
    </source>
</evidence>
<dbReference type="Gene3D" id="1.10.10.10">
    <property type="entry name" value="Winged helix-like DNA-binding domain superfamily/Winged helix DNA-binding domain"/>
    <property type="match status" value="1"/>
</dbReference>
<dbReference type="EMBL" id="JAAXLS010000067">
    <property type="protein sequence ID" value="NKQ58814.1"/>
    <property type="molecule type" value="Genomic_DNA"/>
</dbReference>
<name>A0ABX1JGE4_9PSEU</name>
<dbReference type="InterPro" id="IPR039425">
    <property type="entry name" value="RNA_pol_sigma-70-like"/>
</dbReference>
<feature type="domain" description="Putative zinc-finger" evidence="7">
    <location>
        <begin position="238"/>
        <end position="272"/>
    </location>
</feature>
<dbReference type="SUPFAM" id="SSF88946">
    <property type="entry name" value="Sigma2 domain of RNA polymerase sigma factors"/>
    <property type="match status" value="1"/>
</dbReference>
<dbReference type="Pfam" id="PF13490">
    <property type="entry name" value="zf-HC2"/>
    <property type="match status" value="1"/>
</dbReference>
<dbReference type="SUPFAM" id="SSF88659">
    <property type="entry name" value="Sigma3 and sigma4 domains of RNA polymerase sigma factors"/>
    <property type="match status" value="1"/>
</dbReference>
<evidence type="ECO:0000313" key="8">
    <source>
        <dbReference type="EMBL" id="NKQ58814.1"/>
    </source>
</evidence>
<dbReference type="InterPro" id="IPR013325">
    <property type="entry name" value="RNA_pol_sigma_r2"/>
</dbReference>
<keyword evidence="5" id="KW-0804">Transcription</keyword>
<dbReference type="Pfam" id="PF04542">
    <property type="entry name" value="Sigma70_r2"/>
    <property type="match status" value="1"/>
</dbReference>
<evidence type="ECO:0000259" key="7">
    <source>
        <dbReference type="Pfam" id="PF13490"/>
    </source>
</evidence>
<reference evidence="8 9" key="1">
    <citation type="submission" date="2020-04" db="EMBL/GenBank/DDBJ databases">
        <title>Novel species.</title>
        <authorList>
            <person name="Teo W.F.A."/>
            <person name="Lipun K."/>
            <person name="Srisuk N."/>
            <person name="Duangmal K."/>
        </authorList>
    </citation>
    <scope>NUCLEOTIDE SEQUENCE [LARGE SCALE GENOMIC DNA]</scope>
    <source>
        <strain evidence="8 9">K13G38</strain>
    </source>
</reference>
<dbReference type="PANTHER" id="PTHR43133:SF8">
    <property type="entry name" value="RNA POLYMERASE SIGMA FACTOR HI_1459-RELATED"/>
    <property type="match status" value="1"/>
</dbReference>